<comment type="similarity">
    <text evidence="6">Belongs to the battenin family.</text>
</comment>
<evidence type="ECO:0000313" key="9">
    <source>
        <dbReference type="Proteomes" id="UP000291116"/>
    </source>
</evidence>
<evidence type="ECO:0000313" key="8">
    <source>
        <dbReference type="EMBL" id="VEU35660.1"/>
    </source>
</evidence>
<dbReference type="Proteomes" id="UP000291116">
    <property type="component" value="Unassembled WGS sequence"/>
</dbReference>
<evidence type="ECO:0000256" key="3">
    <source>
        <dbReference type="ARBA" id="ARBA00022692"/>
    </source>
</evidence>
<dbReference type="GO" id="GO:0005773">
    <property type="term" value="C:vacuole"/>
    <property type="evidence" value="ECO:0007669"/>
    <property type="project" value="TreeGrafter"/>
</dbReference>
<protein>
    <recommendedName>
        <fullName evidence="10">Battenin</fullName>
    </recommendedName>
</protein>
<reference evidence="8 9" key="1">
    <citation type="submission" date="2019-01" db="EMBL/GenBank/DDBJ databases">
        <authorList>
            <person name="Ferrante I. M."/>
        </authorList>
    </citation>
    <scope>NUCLEOTIDE SEQUENCE [LARGE SCALE GENOMIC DNA]</scope>
    <source>
        <strain evidence="8 9">B856</strain>
    </source>
</reference>
<gene>
    <name evidence="8" type="ORF">PSNMU_V1.4_AUG-EV-PASAV3_0024050</name>
</gene>
<dbReference type="GO" id="GO:0051453">
    <property type="term" value="P:regulation of intracellular pH"/>
    <property type="evidence" value="ECO:0007669"/>
    <property type="project" value="TreeGrafter"/>
</dbReference>
<dbReference type="GO" id="GO:0012505">
    <property type="term" value="C:endomembrane system"/>
    <property type="evidence" value="ECO:0007669"/>
    <property type="project" value="UniProtKB-SubCell"/>
</dbReference>
<name>A0A448Z0W3_9STRA</name>
<evidence type="ECO:0000256" key="2">
    <source>
        <dbReference type="ARBA" id="ARBA00022448"/>
    </source>
</evidence>
<dbReference type="PANTHER" id="PTHR10981">
    <property type="entry name" value="BATTENIN"/>
    <property type="match status" value="1"/>
</dbReference>
<dbReference type="GO" id="GO:0016020">
    <property type="term" value="C:membrane"/>
    <property type="evidence" value="ECO:0007669"/>
    <property type="project" value="InterPro"/>
</dbReference>
<evidence type="ECO:0000256" key="6">
    <source>
        <dbReference type="RuleBase" id="RU361113"/>
    </source>
</evidence>
<feature type="transmembrane region" description="Helical" evidence="6">
    <location>
        <begin position="67"/>
        <end position="87"/>
    </location>
</feature>
<dbReference type="InterPro" id="IPR003492">
    <property type="entry name" value="Battenin_disease_Cln3"/>
</dbReference>
<dbReference type="PANTHER" id="PTHR10981:SF0">
    <property type="entry name" value="BATTENIN"/>
    <property type="match status" value="1"/>
</dbReference>
<organism evidence="8 9">
    <name type="scientific">Pseudo-nitzschia multistriata</name>
    <dbReference type="NCBI Taxonomy" id="183589"/>
    <lineage>
        <taxon>Eukaryota</taxon>
        <taxon>Sar</taxon>
        <taxon>Stramenopiles</taxon>
        <taxon>Ochrophyta</taxon>
        <taxon>Bacillariophyta</taxon>
        <taxon>Bacillariophyceae</taxon>
        <taxon>Bacillariophycidae</taxon>
        <taxon>Bacillariales</taxon>
        <taxon>Bacillariaceae</taxon>
        <taxon>Pseudo-nitzschia</taxon>
    </lineage>
</organism>
<keyword evidence="3 6" id="KW-0812">Transmembrane</keyword>
<feature type="transmembrane region" description="Helical" evidence="6">
    <location>
        <begin position="252"/>
        <end position="270"/>
    </location>
</feature>
<evidence type="ECO:0008006" key="10">
    <source>
        <dbReference type="Google" id="ProtNLM"/>
    </source>
</evidence>
<dbReference type="AlphaFoldDB" id="A0A448Z0W3"/>
<evidence type="ECO:0000256" key="4">
    <source>
        <dbReference type="ARBA" id="ARBA00022989"/>
    </source>
</evidence>
<feature type="transmembrane region" description="Helical" evidence="6">
    <location>
        <begin position="466"/>
        <end position="491"/>
    </location>
</feature>
<evidence type="ECO:0000256" key="7">
    <source>
        <dbReference type="SAM" id="MobiDB-lite"/>
    </source>
</evidence>
<keyword evidence="5 6" id="KW-0472">Membrane</keyword>
<proteinExistence type="inferred from homology"/>
<feature type="region of interest" description="Disordered" evidence="7">
    <location>
        <begin position="299"/>
        <end position="388"/>
    </location>
</feature>
<keyword evidence="9" id="KW-1185">Reference proteome</keyword>
<keyword evidence="2" id="KW-0813">Transport</keyword>
<evidence type="ECO:0000256" key="5">
    <source>
        <dbReference type="ARBA" id="ARBA00023136"/>
    </source>
</evidence>
<comment type="subcellular location">
    <subcellularLocation>
        <location evidence="1">Endomembrane system</location>
        <topology evidence="1">Multi-pass membrane protein</topology>
    </subcellularLocation>
</comment>
<feature type="transmembrane region" description="Helical" evidence="6">
    <location>
        <begin position="511"/>
        <end position="533"/>
    </location>
</feature>
<dbReference type="Pfam" id="PF02487">
    <property type="entry name" value="CLN3"/>
    <property type="match status" value="2"/>
</dbReference>
<feature type="region of interest" description="Disordered" evidence="7">
    <location>
        <begin position="1"/>
        <end position="27"/>
    </location>
</feature>
<keyword evidence="4 6" id="KW-1133">Transmembrane helix</keyword>
<feature type="transmembrane region" description="Helical" evidence="6">
    <location>
        <begin position="93"/>
        <end position="117"/>
    </location>
</feature>
<dbReference type="EMBL" id="CAACVS010000065">
    <property type="protein sequence ID" value="VEU35660.1"/>
    <property type="molecule type" value="Genomic_DNA"/>
</dbReference>
<accession>A0A448Z0W3</accession>
<evidence type="ECO:0000256" key="1">
    <source>
        <dbReference type="ARBA" id="ARBA00004127"/>
    </source>
</evidence>
<feature type="transmembrane region" description="Helical" evidence="6">
    <location>
        <begin position="218"/>
        <end position="240"/>
    </location>
</feature>
<comment type="caution">
    <text evidence="6">Lacks conserved residue(s) required for the propagation of feature annotation.</text>
</comment>
<dbReference type="PRINTS" id="PR01315">
    <property type="entry name" value="BATTENIN"/>
</dbReference>
<sequence>MQRNIPRYEPVSLELPPSTPSDGIGDHFHGHDGNCTERSDWSHGSVETNYSIHNQQRRRGIAVRLRASFWLMGLLNNAGYTIMIAAAKNISEGGVALVFLANILPALGIKATAPYWFEKVSYERRLFASTASMVASFSLVASSSTLQWQLVGVAFSSLQSGLGEASLLALAGRIDGAATDSACDGDGRVNDCDGDGFVDEQNDDNSGREQDGAAEKGVCLNGFSSGTGFAGVFGFFWKWFWNNRLGLSLSNTLWLAIILPVAYLSTYRYVEYLQKEQWAMKMATGTGLIKRRLQKQESLDLSQQRRIETEQGYRDRIDDKESMGGGNKTSPDSDRFDSKTDLVDGDSDSSPYGTGDDSYGESDDGDLGHSGFNALDSDGNESSRQPTSKLHVSAMDARQRFCLVLGLWPYMVPLFTVYVAEYTLQSGTWTTIGFPVTSVESRDTFFEYSNWMYQAGVFVSRSSGSFFLAPMVLLWMMPFLQVLNVGIYWFIAAHQQDHYSEDGDDSSFAFVYSPVFLYPTAFYTGLLGGAVYIHGYLRICRDLPLERREFALSATSLAECLGIVVADGLGLLVQACLYRINGLDGAVTSCPVRV</sequence>
<feature type="compositionally biased region" description="Basic and acidic residues" evidence="7">
    <location>
        <begin position="331"/>
        <end position="342"/>
    </location>
</feature>
<feature type="compositionally biased region" description="Basic and acidic residues" evidence="7">
    <location>
        <begin position="299"/>
        <end position="322"/>
    </location>
</feature>
<dbReference type="OrthoDB" id="5965864at2759"/>